<keyword evidence="4" id="KW-1185">Reference proteome</keyword>
<comment type="caution">
    <text evidence="3">The sequence shown here is derived from an EMBL/GenBank/DDBJ whole genome shotgun (WGS) entry which is preliminary data.</text>
</comment>
<proteinExistence type="predicted"/>
<evidence type="ECO:0000313" key="4">
    <source>
        <dbReference type="Proteomes" id="UP000275225"/>
    </source>
</evidence>
<protein>
    <recommendedName>
        <fullName evidence="2">SH3b domain-containing protein</fullName>
    </recommendedName>
</protein>
<dbReference type="OrthoDB" id="2989771at2"/>
<sequence length="298" mass="31352">MSTPGHRKVTSRRRFDSRRLTRTAAAPAIGITAVAAAALATLGGASPAQPAADAASQQSDIISASLLGARTEPPVSRSVERPPLPGDGETNQVGAMFLLEDVDVRSAAADDAPVLASLGKGGQVTVTDVEANGYRQIVHNDLPRWVPADVLSETEPKPEPSPEPEPEPEPENVGLSSAPCATGSDVESGLLPDTIAVHRAVCAAFPEVSTYGGVAGRHEHATGQALDIMVTGESGWRIAEFLQAHQAELGVEYLIFEQKIWSVERASEGWRPMEDRGGTTANHYDHVHVTTYGSAGTQ</sequence>
<gene>
    <name evidence="3" type="ORF">EHW97_06450</name>
</gene>
<evidence type="ECO:0000259" key="2">
    <source>
        <dbReference type="SMART" id="SM00287"/>
    </source>
</evidence>
<dbReference type="SMART" id="SM00287">
    <property type="entry name" value="SH3b"/>
    <property type="match status" value="1"/>
</dbReference>
<dbReference type="InterPro" id="IPR003646">
    <property type="entry name" value="SH3-like_bac-type"/>
</dbReference>
<dbReference type="Proteomes" id="UP000275225">
    <property type="component" value="Unassembled WGS sequence"/>
</dbReference>
<dbReference type="EMBL" id="RQJX01000006">
    <property type="protein sequence ID" value="RQN08520.1"/>
    <property type="molecule type" value="Genomic_DNA"/>
</dbReference>
<evidence type="ECO:0000256" key="1">
    <source>
        <dbReference type="SAM" id="MobiDB-lite"/>
    </source>
</evidence>
<feature type="region of interest" description="Disordered" evidence="1">
    <location>
        <begin position="145"/>
        <end position="186"/>
    </location>
</feature>
<accession>A0A3N6WMI7</accession>
<evidence type="ECO:0000313" key="3">
    <source>
        <dbReference type="EMBL" id="RQN08520.1"/>
    </source>
</evidence>
<name>A0A3N6WMI7_9ACTN</name>
<dbReference type="RefSeq" id="WP_124236342.1">
    <property type="nucleotide sequence ID" value="NZ_JBHUFI010000002.1"/>
</dbReference>
<feature type="compositionally biased region" description="Basic residues" evidence="1">
    <location>
        <begin position="1"/>
        <end position="12"/>
    </location>
</feature>
<dbReference type="InterPro" id="IPR058593">
    <property type="entry name" value="ARB_07466-like_C"/>
</dbReference>
<reference evidence="3 4" key="1">
    <citation type="submission" date="2018-11" db="EMBL/GenBank/DDBJ databases">
        <authorList>
            <person name="Li F."/>
        </authorList>
    </citation>
    <scope>NUCLEOTIDE SEQUENCE [LARGE SCALE GENOMIC DNA]</scope>
    <source>
        <strain evidence="3 4">YS17T</strain>
    </source>
</reference>
<organism evidence="3 4">
    <name type="scientific">Aeromicrobium camelliae</name>
    <dbReference type="NCBI Taxonomy" id="1538144"/>
    <lineage>
        <taxon>Bacteria</taxon>
        <taxon>Bacillati</taxon>
        <taxon>Actinomycetota</taxon>
        <taxon>Actinomycetes</taxon>
        <taxon>Propionibacteriales</taxon>
        <taxon>Nocardioidaceae</taxon>
        <taxon>Aeromicrobium</taxon>
    </lineage>
</organism>
<feature type="domain" description="SH3b" evidence="2">
    <location>
        <begin position="91"/>
        <end position="154"/>
    </location>
</feature>
<feature type="region of interest" description="Disordered" evidence="1">
    <location>
        <begin position="1"/>
        <end position="21"/>
    </location>
</feature>
<dbReference type="AlphaFoldDB" id="A0A3N6WMI7"/>
<dbReference type="Pfam" id="PF26571">
    <property type="entry name" value="VldE"/>
    <property type="match status" value="1"/>
</dbReference>
<feature type="region of interest" description="Disordered" evidence="1">
    <location>
        <begin position="67"/>
        <end position="91"/>
    </location>
</feature>